<accession>A0ABM8G2C9</accession>
<dbReference type="RefSeq" id="WP_286219197.1">
    <property type="nucleotide sequence ID" value="NZ_AP027729.1"/>
</dbReference>
<keyword evidence="7" id="KW-1185">Reference proteome</keyword>
<feature type="region of interest" description="Disordered" evidence="4">
    <location>
        <begin position="272"/>
        <end position="307"/>
    </location>
</feature>
<reference evidence="7" key="1">
    <citation type="journal article" date="2019" name="Int. J. Syst. Evol. Microbiol.">
        <title>The Global Catalogue of Microorganisms (GCM) 10K type strain sequencing project: providing services to taxonomists for standard genome sequencing and annotation.</title>
        <authorList>
            <consortium name="The Broad Institute Genomics Platform"/>
            <consortium name="The Broad Institute Genome Sequencing Center for Infectious Disease"/>
            <person name="Wu L."/>
            <person name="Ma J."/>
        </authorList>
    </citation>
    <scope>NUCLEOTIDE SEQUENCE [LARGE SCALE GENOMIC DNA]</scope>
    <source>
        <strain evidence="7">NBRC 108565</strain>
    </source>
</reference>
<feature type="region of interest" description="Disordered" evidence="4">
    <location>
        <begin position="185"/>
        <end position="222"/>
    </location>
</feature>
<name>A0ABM8G2C9_9CELL</name>
<protein>
    <recommendedName>
        <fullName evidence="5">Maltose/galactoside acetyltransferase domain-containing protein</fullName>
    </recommendedName>
</protein>
<dbReference type="InterPro" id="IPR024688">
    <property type="entry name" value="Mac_dom"/>
</dbReference>
<evidence type="ECO:0000256" key="2">
    <source>
        <dbReference type="ARBA" id="ARBA00022679"/>
    </source>
</evidence>
<sequence length="307" mass="32676">MDEREIEVRRRMVGHELYTDGGPGLDGLAQERLRARELAFDFAHTRPRDREGRARILAELLGSVGEGLWVEPPLQVSYGSTVTLGDDVFANSNLTLVDDVAITVGDRVMFAPNVTITTTGHPVHPDLRRDGTQFSAPVVVEDDVWIGTGAIVLPGVTIGHGSVVAAGSVVTTNVPPDVVVGGRPRGCCGRSPKRTASGGIGPRARCRIRPRRHGDPVSAGDGRFHVDVDLDHGGDGHPFGTRWVRNGSGPGPIRQGISSHLATPSWTSEVWRSVSRPLPGSRTTATCGRGDGRQRRVGTSSSTPTSS</sequence>
<comment type="similarity">
    <text evidence="1">Belongs to the transferase hexapeptide repeat family.</text>
</comment>
<dbReference type="SMART" id="SM01266">
    <property type="entry name" value="Mac"/>
    <property type="match status" value="1"/>
</dbReference>
<feature type="compositionally biased region" description="Polar residues" evidence="4">
    <location>
        <begin position="297"/>
        <end position="307"/>
    </location>
</feature>
<dbReference type="InterPro" id="IPR001451">
    <property type="entry name" value="Hexapep"/>
</dbReference>
<proteinExistence type="inferred from homology"/>
<evidence type="ECO:0000256" key="3">
    <source>
        <dbReference type="ARBA" id="ARBA00022737"/>
    </source>
</evidence>
<dbReference type="InterPro" id="IPR018357">
    <property type="entry name" value="Hexapep_transf_CS"/>
</dbReference>
<dbReference type="SUPFAM" id="SSF51161">
    <property type="entry name" value="Trimeric LpxA-like enzymes"/>
    <property type="match status" value="1"/>
</dbReference>
<keyword evidence="3" id="KW-0677">Repeat</keyword>
<evidence type="ECO:0000256" key="1">
    <source>
        <dbReference type="ARBA" id="ARBA00007274"/>
    </source>
</evidence>
<dbReference type="InterPro" id="IPR011004">
    <property type="entry name" value="Trimer_LpxA-like_sf"/>
</dbReference>
<evidence type="ECO:0000313" key="7">
    <source>
        <dbReference type="Proteomes" id="UP001321475"/>
    </source>
</evidence>
<dbReference type="Proteomes" id="UP001321475">
    <property type="component" value="Chromosome"/>
</dbReference>
<dbReference type="PANTHER" id="PTHR23416:SF23">
    <property type="entry name" value="ACETYLTRANSFERASE C18B11.09C-RELATED"/>
    <property type="match status" value="1"/>
</dbReference>
<feature type="domain" description="Maltose/galactoside acetyltransferase" evidence="5">
    <location>
        <begin position="9"/>
        <end position="66"/>
    </location>
</feature>
<dbReference type="Pfam" id="PF12464">
    <property type="entry name" value="Mac"/>
    <property type="match status" value="1"/>
</dbReference>
<dbReference type="CDD" id="cd03357">
    <property type="entry name" value="LbH_MAT_GAT"/>
    <property type="match status" value="1"/>
</dbReference>
<evidence type="ECO:0000313" key="6">
    <source>
        <dbReference type="EMBL" id="BDZ42184.1"/>
    </source>
</evidence>
<dbReference type="EMBL" id="AP027729">
    <property type="protein sequence ID" value="BDZ42184.1"/>
    <property type="molecule type" value="Genomic_DNA"/>
</dbReference>
<dbReference type="PANTHER" id="PTHR23416">
    <property type="entry name" value="SIALIC ACID SYNTHASE-RELATED"/>
    <property type="match status" value="1"/>
</dbReference>
<keyword evidence="2" id="KW-0808">Transferase</keyword>
<gene>
    <name evidence="6" type="ORF">GCM10025865_14830</name>
</gene>
<dbReference type="InterPro" id="IPR051159">
    <property type="entry name" value="Hexapeptide_acetyltransf"/>
</dbReference>
<dbReference type="PROSITE" id="PS00101">
    <property type="entry name" value="HEXAPEP_TRANSFERASES"/>
    <property type="match status" value="1"/>
</dbReference>
<evidence type="ECO:0000259" key="5">
    <source>
        <dbReference type="SMART" id="SM01266"/>
    </source>
</evidence>
<evidence type="ECO:0000256" key="4">
    <source>
        <dbReference type="SAM" id="MobiDB-lite"/>
    </source>
</evidence>
<organism evidence="6 7">
    <name type="scientific">Paraoerskovia sediminicola</name>
    <dbReference type="NCBI Taxonomy" id="1138587"/>
    <lineage>
        <taxon>Bacteria</taxon>
        <taxon>Bacillati</taxon>
        <taxon>Actinomycetota</taxon>
        <taxon>Actinomycetes</taxon>
        <taxon>Micrococcales</taxon>
        <taxon>Cellulomonadaceae</taxon>
        <taxon>Paraoerskovia</taxon>
    </lineage>
</organism>
<dbReference type="Pfam" id="PF00132">
    <property type="entry name" value="Hexapep"/>
    <property type="match status" value="1"/>
</dbReference>
<dbReference type="Gene3D" id="2.160.10.10">
    <property type="entry name" value="Hexapeptide repeat proteins"/>
    <property type="match status" value="1"/>
</dbReference>